<organism evidence="1 2">
    <name type="scientific">Mucilaginibacter xinganensis</name>
    <dbReference type="NCBI Taxonomy" id="1234841"/>
    <lineage>
        <taxon>Bacteria</taxon>
        <taxon>Pseudomonadati</taxon>
        <taxon>Bacteroidota</taxon>
        <taxon>Sphingobacteriia</taxon>
        <taxon>Sphingobacteriales</taxon>
        <taxon>Sphingobacteriaceae</taxon>
        <taxon>Mucilaginibacter</taxon>
    </lineage>
</organism>
<sequence length="158" mass="16894">MANTTNLPGRLIGITLDGDYYNCQTAADLTLGTSLTKNPICKPNPNGTTSISWETSNVDAKNWQLTFSAQSFLDSITGTKNNNDLLAKFISGDLRVEAQFLTSADLTSQENYDHDFLFEGAGLLTTVKVNAPSTGASTYDVTITGNGEPTFTLIPATT</sequence>
<proteinExistence type="predicted"/>
<dbReference type="KEGG" id="muc:MuYL_2531"/>
<accession>A0A223NXU7</accession>
<dbReference type="EMBL" id="CP022743">
    <property type="protein sequence ID" value="ASU34418.1"/>
    <property type="molecule type" value="Genomic_DNA"/>
</dbReference>
<evidence type="ECO:0000313" key="1">
    <source>
        <dbReference type="EMBL" id="ASU34418.1"/>
    </source>
</evidence>
<evidence type="ECO:0000313" key="2">
    <source>
        <dbReference type="Proteomes" id="UP000215002"/>
    </source>
</evidence>
<gene>
    <name evidence="1" type="ORF">MuYL_2531</name>
</gene>
<keyword evidence="2" id="KW-1185">Reference proteome</keyword>
<reference evidence="1 2" key="1">
    <citation type="submission" date="2017-08" db="EMBL/GenBank/DDBJ databases">
        <title>Complete genome sequence of Mucilaginibacter sp. strain BJC16-A31.</title>
        <authorList>
            <consortium name="Henan University of Science and Technology"/>
            <person name="You X."/>
        </authorList>
    </citation>
    <scope>NUCLEOTIDE SEQUENCE [LARGE SCALE GENOMIC DNA]</scope>
    <source>
        <strain evidence="1 2">BJC16-A31</strain>
    </source>
</reference>
<dbReference type="Proteomes" id="UP000215002">
    <property type="component" value="Chromosome"/>
</dbReference>
<name>A0A223NXU7_9SPHI</name>
<dbReference type="RefSeq" id="WP_094570776.1">
    <property type="nucleotide sequence ID" value="NZ_CP022743.1"/>
</dbReference>
<protein>
    <submittedName>
        <fullName evidence="1">Uncharacterized protein</fullName>
    </submittedName>
</protein>
<dbReference type="AlphaFoldDB" id="A0A223NXU7"/>